<dbReference type="Gene3D" id="3.40.50.300">
    <property type="entry name" value="P-loop containing nucleotide triphosphate hydrolases"/>
    <property type="match status" value="2"/>
</dbReference>
<dbReference type="Gene3D" id="1.10.10.10">
    <property type="entry name" value="Winged helix-like DNA-binding domain superfamily/Winged helix DNA-binding domain"/>
    <property type="match status" value="1"/>
</dbReference>
<evidence type="ECO:0000256" key="10">
    <source>
        <dbReference type="ARBA" id="ARBA00034808"/>
    </source>
</evidence>
<dbReference type="PANTHER" id="PTHR13710:SF105">
    <property type="entry name" value="ATP-DEPENDENT DNA HELICASE Q1"/>
    <property type="match status" value="1"/>
</dbReference>
<evidence type="ECO:0000256" key="11">
    <source>
        <dbReference type="ARBA" id="ARBA00044535"/>
    </source>
</evidence>
<dbReference type="GO" id="GO:0003678">
    <property type="term" value="F:DNA helicase activity"/>
    <property type="evidence" value="ECO:0007669"/>
    <property type="project" value="UniProtKB-EC"/>
</dbReference>
<dbReference type="SMART" id="SM00490">
    <property type="entry name" value="HELICc"/>
    <property type="match status" value="1"/>
</dbReference>
<dbReference type="InterPro" id="IPR027417">
    <property type="entry name" value="P-loop_NTPase"/>
</dbReference>
<dbReference type="Pfam" id="PF00270">
    <property type="entry name" value="DEAD"/>
    <property type="match status" value="1"/>
</dbReference>
<evidence type="ECO:0000256" key="6">
    <source>
        <dbReference type="ARBA" id="ARBA00022840"/>
    </source>
</evidence>
<evidence type="ECO:0000256" key="7">
    <source>
        <dbReference type="ARBA" id="ARBA00023125"/>
    </source>
</evidence>
<evidence type="ECO:0000256" key="1">
    <source>
        <dbReference type="ARBA" id="ARBA00005446"/>
    </source>
</evidence>
<dbReference type="InterPro" id="IPR021938">
    <property type="entry name" value="DUF3553"/>
</dbReference>
<proteinExistence type="inferred from homology"/>
<evidence type="ECO:0000313" key="16">
    <source>
        <dbReference type="Proteomes" id="UP001440984"/>
    </source>
</evidence>
<dbReference type="InterPro" id="IPR036388">
    <property type="entry name" value="WH-like_DNA-bd_sf"/>
</dbReference>
<evidence type="ECO:0000256" key="4">
    <source>
        <dbReference type="ARBA" id="ARBA00022801"/>
    </source>
</evidence>
<accession>A0ABV0LTR2</accession>
<gene>
    <name evidence="15" type="ORF">ABJI51_37635</name>
</gene>
<keyword evidence="7" id="KW-0238">DNA-binding</keyword>
<dbReference type="PROSITE" id="PS00690">
    <property type="entry name" value="DEAH_ATP_HELICASE"/>
    <property type="match status" value="1"/>
</dbReference>
<dbReference type="SUPFAM" id="SSF52540">
    <property type="entry name" value="P-loop containing nucleoside triphosphate hydrolases"/>
    <property type="match status" value="1"/>
</dbReference>
<dbReference type="EC" id="5.6.2.4" evidence="10"/>
<evidence type="ECO:0000256" key="5">
    <source>
        <dbReference type="ARBA" id="ARBA00022806"/>
    </source>
</evidence>
<feature type="domain" description="Helicase C-terminal" evidence="14">
    <location>
        <begin position="229"/>
        <end position="375"/>
    </location>
</feature>
<keyword evidence="16" id="KW-1185">Reference proteome</keyword>
<keyword evidence="6" id="KW-0067">ATP-binding</keyword>
<dbReference type="Pfam" id="PF16124">
    <property type="entry name" value="RecQ_Zn_bind"/>
    <property type="match status" value="1"/>
</dbReference>
<dbReference type="NCBIfam" id="TIGR00614">
    <property type="entry name" value="recQ_fam"/>
    <property type="match status" value="1"/>
</dbReference>
<dbReference type="InterPro" id="IPR011545">
    <property type="entry name" value="DEAD/DEAH_box_helicase_dom"/>
</dbReference>
<keyword evidence="5 15" id="KW-0347">Helicase</keyword>
<keyword evidence="4 15" id="KW-0378">Hydrolase</keyword>
<dbReference type="PROSITE" id="PS51194">
    <property type="entry name" value="HELICASE_CTER"/>
    <property type="match status" value="1"/>
</dbReference>
<comment type="catalytic activity">
    <reaction evidence="9">
        <text>Couples ATP hydrolysis with the unwinding of duplex DNA by translocating in the 3'-5' direction.</text>
        <dbReference type="EC" id="5.6.2.4"/>
    </reaction>
</comment>
<evidence type="ECO:0000259" key="14">
    <source>
        <dbReference type="PROSITE" id="PS51194"/>
    </source>
</evidence>
<evidence type="ECO:0000256" key="8">
    <source>
        <dbReference type="ARBA" id="ARBA00023235"/>
    </source>
</evidence>
<feature type="domain" description="Helicase ATP-binding" evidence="13">
    <location>
        <begin position="29"/>
        <end position="198"/>
    </location>
</feature>
<evidence type="ECO:0000313" key="15">
    <source>
        <dbReference type="EMBL" id="MEQ0564833.1"/>
    </source>
</evidence>
<dbReference type="InterPro" id="IPR001650">
    <property type="entry name" value="Helicase_C-like"/>
</dbReference>
<dbReference type="InterPro" id="IPR002464">
    <property type="entry name" value="DNA/RNA_helicase_DEAH_CS"/>
</dbReference>
<comment type="similarity">
    <text evidence="1">Belongs to the helicase family. RecQ subfamily.</text>
</comment>
<keyword evidence="8" id="KW-0413">Isomerase</keyword>
<protein>
    <recommendedName>
        <fullName evidence="11">ATP-dependent DNA helicase RecQ</fullName>
        <ecNumber evidence="10">5.6.2.4</ecNumber>
    </recommendedName>
    <alternativeName>
        <fullName evidence="12">DNA 3'-5' helicase RecQ</fullName>
    </alternativeName>
</protein>
<dbReference type="RefSeq" id="WP_348955922.1">
    <property type="nucleotide sequence ID" value="NZ_JBDZYD010000017.1"/>
</dbReference>
<evidence type="ECO:0000259" key="13">
    <source>
        <dbReference type="PROSITE" id="PS51192"/>
    </source>
</evidence>
<dbReference type="PANTHER" id="PTHR13710">
    <property type="entry name" value="DNA HELICASE RECQ FAMILY MEMBER"/>
    <property type="match status" value="1"/>
</dbReference>
<sequence length="550" mass="59107">MAGRRDELQRIAAETFGWPELTGEQLAAMEHVMDGHDVLAVLPTGAGKSAIYQVPALLLDGPALVVSPLIALQNDQIDSIADSRAPAAVALNSAQRAAEREHAWAALRRGEAGYLFLSPEQLASEEVLDAVAELGVSLFVVDEAHCVSAWGHDFRPDYLRLAPVIERLGHPPVIALTATAALPVRADIAARLGLRDHREVLAGFDRPNLRLGVDTLPDDEDRHQAVLTRTRALTADPATRPGLVYVTSRRDAETYAGELAAEGVRVAAYHAGMKAADRERVHEEFQGGDLDVVVATSAFGMGIDKADLRFVLHAAAPDSLDTYYQQIGRAGRDGEPAEITLYHRPRDLGLQKFLTAAKAPEQALAEVATTLAGHGEPLEPAELGRRVDVSAAQRTRAVNLLEETGAVGVTADGRLEYRDAEVDPGQAVDQGVEAAEAHQRLIRSRIEMMRGYAETTGCRRRFLLGYFGEHLGQPCGNCDTCLAGTAEAQPEQDGEFPAGSVVGHPEWGRGIVMSADADTVTVVFDDHGYKTLSVPAVREHGLLTVVGQEK</sequence>
<dbReference type="GO" id="GO:0016787">
    <property type="term" value="F:hydrolase activity"/>
    <property type="evidence" value="ECO:0007669"/>
    <property type="project" value="UniProtKB-KW"/>
</dbReference>
<organism evidence="15 16">
    <name type="scientific">Amycolatopsis melonis</name>
    <dbReference type="NCBI Taxonomy" id="3156488"/>
    <lineage>
        <taxon>Bacteria</taxon>
        <taxon>Bacillati</taxon>
        <taxon>Actinomycetota</taxon>
        <taxon>Actinomycetes</taxon>
        <taxon>Pseudonocardiales</taxon>
        <taxon>Pseudonocardiaceae</taxon>
        <taxon>Amycolatopsis</taxon>
    </lineage>
</organism>
<dbReference type="Proteomes" id="UP001440984">
    <property type="component" value="Unassembled WGS sequence"/>
</dbReference>
<dbReference type="EMBL" id="JBDZYD010000017">
    <property type="protein sequence ID" value="MEQ0564833.1"/>
    <property type="molecule type" value="Genomic_DNA"/>
</dbReference>
<dbReference type="InterPro" id="IPR032284">
    <property type="entry name" value="RecQ_Zn-bd"/>
</dbReference>
<dbReference type="SMART" id="SM00487">
    <property type="entry name" value="DEXDc"/>
    <property type="match status" value="1"/>
</dbReference>
<dbReference type="Pfam" id="PF00271">
    <property type="entry name" value="Helicase_C"/>
    <property type="match status" value="1"/>
</dbReference>
<reference evidence="15 16" key="1">
    <citation type="submission" date="2024-05" db="EMBL/GenBank/DDBJ databases">
        <authorList>
            <person name="Zhao H."/>
            <person name="Xu Y."/>
            <person name="Lin S."/>
            <person name="Spain J.C."/>
            <person name="Zhou N.-Y."/>
        </authorList>
    </citation>
    <scope>NUCLEOTIDE SEQUENCE [LARGE SCALE GENOMIC DNA]</scope>
    <source>
        <strain evidence="15 16">NEAU-NG30</strain>
    </source>
</reference>
<comment type="caution">
    <text evidence="15">The sequence shown here is derived from an EMBL/GenBank/DDBJ whole genome shotgun (WGS) entry which is preliminary data.</text>
</comment>
<evidence type="ECO:0000256" key="12">
    <source>
        <dbReference type="ARBA" id="ARBA00044550"/>
    </source>
</evidence>
<dbReference type="PROSITE" id="PS51192">
    <property type="entry name" value="HELICASE_ATP_BIND_1"/>
    <property type="match status" value="1"/>
</dbReference>
<evidence type="ECO:0000256" key="9">
    <source>
        <dbReference type="ARBA" id="ARBA00034617"/>
    </source>
</evidence>
<name>A0ABV0LTR2_9PSEU</name>
<dbReference type="InterPro" id="IPR004589">
    <property type="entry name" value="DNA_helicase_ATP-dep_RecQ"/>
</dbReference>
<keyword evidence="2" id="KW-0479">Metal-binding</keyword>
<keyword evidence="3" id="KW-0547">Nucleotide-binding</keyword>
<dbReference type="InterPro" id="IPR014001">
    <property type="entry name" value="Helicase_ATP-bd"/>
</dbReference>
<evidence type="ECO:0000256" key="2">
    <source>
        <dbReference type="ARBA" id="ARBA00022723"/>
    </source>
</evidence>
<dbReference type="Pfam" id="PF12073">
    <property type="entry name" value="DUF3553"/>
    <property type="match status" value="1"/>
</dbReference>
<dbReference type="CDD" id="cd17920">
    <property type="entry name" value="DEXHc_RecQ"/>
    <property type="match status" value="1"/>
</dbReference>
<evidence type="ECO:0000256" key="3">
    <source>
        <dbReference type="ARBA" id="ARBA00022741"/>
    </source>
</evidence>